<name>A0AAN8XF56_HALRR</name>
<feature type="compositionally biased region" description="Acidic residues" evidence="1">
    <location>
        <begin position="42"/>
        <end position="60"/>
    </location>
</feature>
<gene>
    <name evidence="2" type="ORF">SK128_007499</name>
</gene>
<evidence type="ECO:0000256" key="1">
    <source>
        <dbReference type="SAM" id="MobiDB-lite"/>
    </source>
</evidence>
<accession>A0AAN8XF56</accession>
<evidence type="ECO:0000313" key="2">
    <source>
        <dbReference type="EMBL" id="KAK7077089.1"/>
    </source>
</evidence>
<feature type="region of interest" description="Disordered" evidence="1">
    <location>
        <begin position="25"/>
        <end position="60"/>
    </location>
</feature>
<sequence>MEEPPLEISSRNIIPPMIEGMGLGNPINAFPVDPPSTSPPYDDYDDYGDYEDEDEEDTTK</sequence>
<keyword evidence="3" id="KW-1185">Reference proteome</keyword>
<dbReference type="EMBL" id="JAXCGZ010009473">
    <property type="protein sequence ID" value="KAK7077089.1"/>
    <property type="molecule type" value="Genomic_DNA"/>
</dbReference>
<protein>
    <submittedName>
        <fullName evidence="2">Uncharacterized protein</fullName>
    </submittedName>
</protein>
<evidence type="ECO:0000313" key="3">
    <source>
        <dbReference type="Proteomes" id="UP001381693"/>
    </source>
</evidence>
<dbReference type="Proteomes" id="UP001381693">
    <property type="component" value="Unassembled WGS sequence"/>
</dbReference>
<reference evidence="2 3" key="1">
    <citation type="submission" date="2023-11" db="EMBL/GenBank/DDBJ databases">
        <title>Halocaridina rubra genome assembly.</title>
        <authorList>
            <person name="Smith C."/>
        </authorList>
    </citation>
    <scope>NUCLEOTIDE SEQUENCE [LARGE SCALE GENOMIC DNA]</scope>
    <source>
        <strain evidence="2">EP-1</strain>
        <tissue evidence="2">Whole</tissue>
    </source>
</reference>
<comment type="caution">
    <text evidence="2">The sequence shown here is derived from an EMBL/GenBank/DDBJ whole genome shotgun (WGS) entry which is preliminary data.</text>
</comment>
<proteinExistence type="predicted"/>
<dbReference type="AlphaFoldDB" id="A0AAN8XF56"/>
<organism evidence="2 3">
    <name type="scientific">Halocaridina rubra</name>
    <name type="common">Hawaiian red shrimp</name>
    <dbReference type="NCBI Taxonomy" id="373956"/>
    <lineage>
        <taxon>Eukaryota</taxon>
        <taxon>Metazoa</taxon>
        <taxon>Ecdysozoa</taxon>
        <taxon>Arthropoda</taxon>
        <taxon>Crustacea</taxon>
        <taxon>Multicrustacea</taxon>
        <taxon>Malacostraca</taxon>
        <taxon>Eumalacostraca</taxon>
        <taxon>Eucarida</taxon>
        <taxon>Decapoda</taxon>
        <taxon>Pleocyemata</taxon>
        <taxon>Caridea</taxon>
        <taxon>Atyoidea</taxon>
        <taxon>Atyidae</taxon>
        <taxon>Halocaridina</taxon>
    </lineage>
</organism>